<dbReference type="RefSeq" id="WP_179277549.1">
    <property type="nucleotide sequence ID" value="NZ_BOMU01000134.1"/>
</dbReference>
<gene>
    <name evidence="3" type="ORF">SAMN06264365_1408</name>
</gene>
<dbReference type="PANTHER" id="PTHR44068:SF11">
    <property type="entry name" value="GERANYL DIPHOSPHATE 2-C-METHYLTRANSFERASE"/>
    <property type="match status" value="1"/>
</dbReference>
<name>A0A239JZE5_9ACTN</name>
<dbReference type="InterPro" id="IPR050447">
    <property type="entry name" value="Erg6_SMT_methyltransf"/>
</dbReference>
<dbReference type="CDD" id="cd02440">
    <property type="entry name" value="AdoMet_MTases"/>
    <property type="match status" value="1"/>
</dbReference>
<dbReference type="GO" id="GO:0032259">
    <property type="term" value="P:methylation"/>
    <property type="evidence" value="ECO:0007669"/>
    <property type="project" value="UniProtKB-KW"/>
</dbReference>
<proteinExistence type="predicted"/>
<dbReference type="GO" id="GO:0008757">
    <property type="term" value="F:S-adenosylmethionine-dependent methyltransferase activity"/>
    <property type="evidence" value="ECO:0007669"/>
    <property type="project" value="InterPro"/>
</dbReference>
<dbReference type="InterPro" id="IPR013216">
    <property type="entry name" value="Methyltransf_11"/>
</dbReference>
<accession>A0A239JZE5</accession>
<dbReference type="Pfam" id="PF08241">
    <property type="entry name" value="Methyltransf_11"/>
    <property type="match status" value="1"/>
</dbReference>
<protein>
    <submittedName>
        <fullName evidence="3">Methyltransferase domain-containing protein</fullName>
    </submittedName>
</protein>
<dbReference type="Gene3D" id="3.40.50.150">
    <property type="entry name" value="Vaccinia Virus protein VP39"/>
    <property type="match status" value="1"/>
</dbReference>
<sequence>MSTTQTAERRYADFYRHQAKSPTLRGIYQDVYGDDYPAELEPFGFVTRTDLDRIAGLLDPPRGGLLVDIGCGRGGPGVAVAQARGARLLGLDVVAAAVEGAATLATRLGLPDAEFRKGSFTETGLPDSVAEAVLSIDALWMVWNKPAALAEVARILRPGARLVLTTWEPAYLDHSRMLTRAGLVVDSREETPHWKERQLAVYAAVLAETEALSRELGPGAEVIFEEARDTPPVLAETPRILLAAHRPG</sequence>
<keyword evidence="4" id="KW-1185">Reference proteome</keyword>
<dbReference type="PANTHER" id="PTHR44068">
    <property type="entry name" value="ZGC:194242"/>
    <property type="match status" value="1"/>
</dbReference>
<dbReference type="AlphaFoldDB" id="A0A239JZE5"/>
<dbReference type="Proteomes" id="UP000198415">
    <property type="component" value="Unassembled WGS sequence"/>
</dbReference>
<dbReference type="InterPro" id="IPR029063">
    <property type="entry name" value="SAM-dependent_MTases_sf"/>
</dbReference>
<evidence type="ECO:0000313" key="3">
    <source>
        <dbReference type="EMBL" id="SNT10818.1"/>
    </source>
</evidence>
<evidence type="ECO:0000313" key="4">
    <source>
        <dbReference type="Proteomes" id="UP000198415"/>
    </source>
</evidence>
<evidence type="ECO:0000256" key="1">
    <source>
        <dbReference type="ARBA" id="ARBA00022679"/>
    </source>
</evidence>
<evidence type="ECO:0000259" key="2">
    <source>
        <dbReference type="Pfam" id="PF08241"/>
    </source>
</evidence>
<dbReference type="SUPFAM" id="SSF53335">
    <property type="entry name" value="S-adenosyl-L-methionine-dependent methyltransferases"/>
    <property type="match status" value="1"/>
</dbReference>
<organism evidence="3 4">
    <name type="scientific">Actinoplanes regularis</name>
    <dbReference type="NCBI Taxonomy" id="52697"/>
    <lineage>
        <taxon>Bacteria</taxon>
        <taxon>Bacillati</taxon>
        <taxon>Actinomycetota</taxon>
        <taxon>Actinomycetes</taxon>
        <taxon>Micromonosporales</taxon>
        <taxon>Micromonosporaceae</taxon>
        <taxon>Actinoplanes</taxon>
    </lineage>
</organism>
<reference evidence="3 4" key="1">
    <citation type="submission" date="2017-06" db="EMBL/GenBank/DDBJ databases">
        <authorList>
            <person name="Kim H.J."/>
            <person name="Triplett B.A."/>
        </authorList>
    </citation>
    <scope>NUCLEOTIDE SEQUENCE [LARGE SCALE GENOMIC DNA]</scope>
    <source>
        <strain evidence="3 4">DSM 43151</strain>
    </source>
</reference>
<dbReference type="EMBL" id="FZNR01000040">
    <property type="protein sequence ID" value="SNT10818.1"/>
    <property type="molecule type" value="Genomic_DNA"/>
</dbReference>
<keyword evidence="3" id="KW-0489">Methyltransferase</keyword>
<keyword evidence="1 3" id="KW-0808">Transferase</keyword>
<feature type="domain" description="Methyltransferase type 11" evidence="2">
    <location>
        <begin position="67"/>
        <end position="164"/>
    </location>
</feature>